<keyword evidence="2" id="KW-1185">Reference proteome</keyword>
<sequence length="36" mass="3937">MVNAFFNPTPIPLQATTDNEPILPLTNVKIIGFVLP</sequence>
<dbReference type="EMBL" id="UZAL01002400">
    <property type="protein sequence ID" value="VDO82797.1"/>
    <property type="molecule type" value="Genomic_DNA"/>
</dbReference>
<dbReference type="Proteomes" id="UP000269396">
    <property type="component" value="Unassembled WGS sequence"/>
</dbReference>
<protein>
    <submittedName>
        <fullName evidence="1">Uncharacterized protein</fullName>
    </submittedName>
</protein>
<proteinExistence type="predicted"/>
<organism evidence="1 2">
    <name type="scientific">Schistosoma mattheei</name>
    <dbReference type="NCBI Taxonomy" id="31246"/>
    <lineage>
        <taxon>Eukaryota</taxon>
        <taxon>Metazoa</taxon>
        <taxon>Spiralia</taxon>
        <taxon>Lophotrochozoa</taxon>
        <taxon>Platyhelminthes</taxon>
        <taxon>Trematoda</taxon>
        <taxon>Digenea</taxon>
        <taxon>Strigeidida</taxon>
        <taxon>Schistosomatoidea</taxon>
        <taxon>Schistosomatidae</taxon>
        <taxon>Schistosoma</taxon>
    </lineage>
</organism>
<dbReference type="AlphaFoldDB" id="A0A183NIJ6"/>
<reference evidence="1 2" key="1">
    <citation type="submission" date="2018-11" db="EMBL/GenBank/DDBJ databases">
        <authorList>
            <consortium name="Pathogen Informatics"/>
        </authorList>
    </citation>
    <scope>NUCLEOTIDE SEQUENCE [LARGE SCALE GENOMIC DNA]</scope>
    <source>
        <strain>Denwood</strain>
        <strain evidence="2">Zambia</strain>
    </source>
</reference>
<accession>A0A183NIJ6</accession>
<name>A0A183NIJ6_9TREM</name>
<evidence type="ECO:0000313" key="1">
    <source>
        <dbReference type="EMBL" id="VDO82797.1"/>
    </source>
</evidence>
<evidence type="ECO:0000313" key="2">
    <source>
        <dbReference type="Proteomes" id="UP000269396"/>
    </source>
</evidence>
<gene>
    <name evidence="1" type="ORF">SMTD_LOCUS1932</name>
</gene>